<dbReference type="EMBL" id="CP144750">
    <property type="protein sequence ID" value="WVZ78521.1"/>
    <property type="molecule type" value="Genomic_DNA"/>
</dbReference>
<accession>A0AAQ3WZ36</accession>
<dbReference type="Pfam" id="PF07762">
    <property type="entry name" value="DUF1618"/>
    <property type="match status" value="1"/>
</dbReference>
<evidence type="ECO:0000313" key="2">
    <source>
        <dbReference type="EMBL" id="WVZ78521.1"/>
    </source>
</evidence>
<name>A0AAQ3WZ36_PASNO</name>
<proteinExistence type="predicted"/>
<sequence>MKIPPAARRLLSHETSTVITLGGDGGTMGWVDLWRGILLCDVLSPGPDPELRGVPAPLPIRMWLPYYQIRIEPGSPRPYRGIAFIKEKRCLRFVDLDVTYRRLPDRDEEETGFVSFMFRAWTITTWTNSKLTSFFEDWKMEHSPVYADGIRG</sequence>
<dbReference type="PANTHER" id="PTHR33074:SF126">
    <property type="entry name" value="OS07G0633300 PROTEIN"/>
    <property type="match status" value="1"/>
</dbReference>
<protein>
    <recommendedName>
        <fullName evidence="1">DUF1618 domain-containing protein</fullName>
    </recommendedName>
</protein>
<organism evidence="2 3">
    <name type="scientific">Paspalum notatum var. saurae</name>
    <dbReference type="NCBI Taxonomy" id="547442"/>
    <lineage>
        <taxon>Eukaryota</taxon>
        <taxon>Viridiplantae</taxon>
        <taxon>Streptophyta</taxon>
        <taxon>Embryophyta</taxon>
        <taxon>Tracheophyta</taxon>
        <taxon>Spermatophyta</taxon>
        <taxon>Magnoliopsida</taxon>
        <taxon>Liliopsida</taxon>
        <taxon>Poales</taxon>
        <taxon>Poaceae</taxon>
        <taxon>PACMAD clade</taxon>
        <taxon>Panicoideae</taxon>
        <taxon>Andropogonodae</taxon>
        <taxon>Paspaleae</taxon>
        <taxon>Paspalinae</taxon>
        <taxon>Paspalum</taxon>
    </lineage>
</organism>
<evidence type="ECO:0000259" key="1">
    <source>
        <dbReference type="Pfam" id="PF07762"/>
    </source>
</evidence>
<evidence type="ECO:0000313" key="3">
    <source>
        <dbReference type="Proteomes" id="UP001341281"/>
    </source>
</evidence>
<dbReference type="Proteomes" id="UP001341281">
    <property type="component" value="Chromosome 06"/>
</dbReference>
<feature type="domain" description="DUF1618" evidence="1">
    <location>
        <begin position="30"/>
        <end position="147"/>
    </location>
</feature>
<reference evidence="2 3" key="1">
    <citation type="submission" date="2024-02" db="EMBL/GenBank/DDBJ databases">
        <title>High-quality chromosome-scale genome assembly of Pensacola bahiagrass (Paspalum notatum Flugge var. saurae).</title>
        <authorList>
            <person name="Vega J.M."/>
            <person name="Podio M."/>
            <person name="Orjuela J."/>
            <person name="Siena L.A."/>
            <person name="Pessino S.C."/>
            <person name="Combes M.C."/>
            <person name="Mariac C."/>
            <person name="Albertini E."/>
            <person name="Pupilli F."/>
            <person name="Ortiz J.P.A."/>
            <person name="Leblanc O."/>
        </authorList>
    </citation>
    <scope>NUCLEOTIDE SEQUENCE [LARGE SCALE GENOMIC DNA]</scope>
    <source>
        <strain evidence="2">R1</strain>
        <tissue evidence="2">Leaf</tissue>
    </source>
</reference>
<keyword evidence="3" id="KW-1185">Reference proteome</keyword>
<gene>
    <name evidence="2" type="ORF">U9M48_026218</name>
</gene>
<dbReference type="AlphaFoldDB" id="A0AAQ3WZ36"/>
<dbReference type="PANTHER" id="PTHR33074">
    <property type="entry name" value="EXPRESSED PROTEIN-RELATED"/>
    <property type="match status" value="1"/>
</dbReference>
<dbReference type="InterPro" id="IPR011676">
    <property type="entry name" value="DUF1618"/>
</dbReference>